<comment type="caution">
    <text evidence="1">The sequence shown here is derived from an EMBL/GenBank/DDBJ whole genome shotgun (WGS) entry which is preliminary data.</text>
</comment>
<dbReference type="Proteomes" id="UP001499915">
    <property type="component" value="Unassembled WGS sequence"/>
</dbReference>
<organism evidence="1 2">
    <name type="scientific">Marinobacterium maritimum</name>
    <dbReference type="NCBI Taxonomy" id="500162"/>
    <lineage>
        <taxon>Bacteria</taxon>
        <taxon>Pseudomonadati</taxon>
        <taxon>Pseudomonadota</taxon>
        <taxon>Gammaproteobacteria</taxon>
        <taxon>Oceanospirillales</taxon>
        <taxon>Oceanospirillaceae</taxon>
        <taxon>Marinobacterium</taxon>
    </lineage>
</organism>
<sequence length="108" mass="12214">MPFVFSETDGITTRSRFDNIHFSVCQNCENIAIWIHDKIIYPDSEIVITRNPDMPPHIMKIYDEALSIVSKSPKGSAALLRLFIQHLCKELGEPGKDINSDIASLVKK</sequence>
<accession>A0ABN1I544</accession>
<dbReference type="RefSeq" id="WP_343804431.1">
    <property type="nucleotide sequence ID" value="NZ_BAAAET010000002.1"/>
</dbReference>
<protein>
    <submittedName>
        <fullName evidence="1">Uncharacterized protein</fullName>
    </submittedName>
</protein>
<dbReference type="EMBL" id="BAAAET010000002">
    <property type="protein sequence ID" value="GAA0689241.1"/>
    <property type="molecule type" value="Genomic_DNA"/>
</dbReference>
<evidence type="ECO:0000313" key="2">
    <source>
        <dbReference type="Proteomes" id="UP001499915"/>
    </source>
</evidence>
<evidence type="ECO:0000313" key="1">
    <source>
        <dbReference type="EMBL" id="GAA0689241.1"/>
    </source>
</evidence>
<proteinExistence type="predicted"/>
<gene>
    <name evidence="1" type="ORF">GCM10009104_14550</name>
</gene>
<keyword evidence="2" id="KW-1185">Reference proteome</keyword>
<reference evidence="1 2" key="1">
    <citation type="journal article" date="2019" name="Int. J. Syst. Evol. Microbiol.">
        <title>The Global Catalogue of Microorganisms (GCM) 10K type strain sequencing project: providing services to taxonomists for standard genome sequencing and annotation.</title>
        <authorList>
            <consortium name="The Broad Institute Genomics Platform"/>
            <consortium name="The Broad Institute Genome Sequencing Center for Infectious Disease"/>
            <person name="Wu L."/>
            <person name="Ma J."/>
        </authorList>
    </citation>
    <scope>NUCLEOTIDE SEQUENCE [LARGE SCALE GENOMIC DNA]</scope>
    <source>
        <strain evidence="1 2">JCM 15134</strain>
    </source>
</reference>
<name>A0ABN1I544_9GAMM</name>